<evidence type="ECO:0000256" key="6">
    <source>
        <dbReference type="ARBA" id="ARBA00023065"/>
    </source>
</evidence>
<evidence type="ECO:0000256" key="1">
    <source>
        <dbReference type="ARBA" id="ARBA00004141"/>
    </source>
</evidence>
<feature type="transmembrane region" description="Helical" evidence="12">
    <location>
        <begin position="467"/>
        <end position="491"/>
    </location>
</feature>
<evidence type="ECO:0000256" key="5">
    <source>
        <dbReference type="ARBA" id="ARBA00023053"/>
    </source>
</evidence>
<feature type="transmembrane region" description="Helical" evidence="12">
    <location>
        <begin position="391"/>
        <end position="416"/>
    </location>
</feature>
<feature type="transmembrane region" description="Helical" evidence="12">
    <location>
        <begin position="279"/>
        <end position="299"/>
    </location>
</feature>
<dbReference type="STRING" id="7574.A0A1S3HG77"/>
<evidence type="ECO:0000313" key="21">
    <source>
        <dbReference type="RefSeq" id="XP_013384029.1"/>
    </source>
</evidence>
<evidence type="ECO:0000313" key="24">
    <source>
        <dbReference type="RefSeq" id="XP_013384033.1"/>
    </source>
</evidence>
<feature type="signal peptide" evidence="13">
    <location>
        <begin position="1"/>
        <end position="19"/>
    </location>
</feature>
<evidence type="ECO:0000313" key="16">
    <source>
        <dbReference type="RefSeq" id="XP_013384024.1"/>
    </source>
</evidence>
<keyword evidence="5" id="KW-0915">Sodium</keyword>
<keyword evidence="15" id="KW-1185">Reference proteome</keyword>
<evidence type="ECO:0000256" key="10">
    <source>
        <dbReference type="SAM" id="Coils"/>
    </source>
</evidence>
<feature type="coiled-coil region" evidence="10">
    <location>
        <begin position="643"/>
        <end position="673"/>
    </location>
</feature>
<proteinExistence type="inferred from homology"/>
<dbReference type="Pfam" id="PF00999">
    <property type="entry name" value="Na_H_Exchanger"/>
    <property type="match status" value="1"/>
</dbReference>
<keyword evidence="6 9" id="KW-0406">Ion transport</keyword>
<evidence type="ECO:0000313" key="15">
    <source>
        <dbReference type="Proteomes" id="UP000085678"/>
    </source>
</evidence>
<dbReference type="RefSeq" id="XP_013384030.1">
    <property type="nucleotide sequence ID" value="XM_013528576.1"/>
</dbReference>
<evidence type="ECO:0000313" key="19">
    <source>
        <dbReference type="RefSeq" id="XP_013384027.1"/>
    </source>
</evidence>
<feature type="transmembrane region" description="Helical" evidence="12">
    <location>
        <begin position="340"/>
        <end position="371"/>
    </location>
</feature>
<feature type="chain" id="PRO_5014545730" description="Sodium/hydrogen exchanger" evidence="13">
    <location>
        <begin position="20"/>
        <end position="1072"/>
    </location>
</feature>
<name>A0A1S3HG77_LINAN</name>
<feature type="compositionally biased region" description="Basic and acidic residues" evidence="11">
    <location>
        <begin position="978"/>
        <end position="992"/>
    </location>
</feature>
<dbReference type="NCBIfam" id="TIGR00840">
    <property type="entry name" value="b_cpa1"/>
    <property type="match status" value="1"/>
</dbReference>
<feature type="transmembrane region" description="Helical" evidence="12">
    <location>
        <begin position="241"/>
        <end position="267"/>
    </location>
</feature>
<dbReference type="RefSeq" id="XP_013384034.1">
    <property type="nucleotide sequence ID" value="XM_013528580.1"/>
</dbReference>
<evidence type="ECO:0000256" key="2">
    <source>
        <dbReference type="ARBA" id="ARBA00022448"/>
    </source>
</evidence>
<dbReference type="InterPro" id="IPR006153">
    <property type="entry name" value="Cation/H_exchanger_TM"/>
</dbReference>
<evidence type="ECO:0000256" key="13">
    <source>
        <dbReference type="SAM" id="SignalP"/>
    </source>
</evidence>
<accession>A0A1S3HG77</accession>
<feature type="transmembrane region" description="Helical" evidence="12">
    <location>
        <begin position="305"/>
        <end position="328"/>
    </location>
</feature>
<feature type="region of interest" description="Disordered" evidence="11">
    <location>
        <begin position="1032"/>
        <end position="1072"/>
    </location>
</feature>
<feature type="transmembrane region" description="Helical" evidence="12">
    <location>
        <begin position="437"/>
        <end position="461"/>
    </location>
</feature>
<dbReference type="GO" id="GO:0005886">
    <property type="term" value="C:plasma membrane"/>
    <property type="evidence" value="ECO:0007669"/>
    <property type="project" value="TreeGrafter"/>
</dbReference>
<comment type="subcellular location">
    <subcellularLocation>
        <location evidence="1">Membrane</location>
        <topology evidence="1">Multi-pass membrane protein</topology>
    </subcellularLocation>
</comment>
<dbReference type="RefSeq" id="XP_013384026.1">
    <property type="nucleotide sequence ID" value="XM_013528572.1"/>
</dbReference>
<feature type="compositionally biased region" description="Low complexity" evidence="11">
    <location>
        <begin position="75"/>
        <end position="90"/>
    </location>
</feature>
<evidence type="ECO:0000313" key="22">
    <source>
        <dbReference type="RefSeq" id="XP_013384030.1"/>
    </source>
</evidence>
<comment type="similarity">
    <text evidence="9">Belongs to the monovalent cation:proton antiporter 1 (CPA1) transporter (TC 2.A.36) family.</text>
</comment>
<feature type="compositionally biased region" description="Low complexity" evidence="11">
    <location>
        <begin position="38"/>
        <end position="48"/>
    </location>
</feature>
<feature type="compositionally biased region" description="Acidic residues" evidence="11">
    <location>
        <begin position="1062"/>
        <end position="1072"/>
    </location>
</feature>
<feature type="compositionally biased region" description="Polar residues" evidence="11">
    <location>
        <begin position="26"/>
        <end position="37"/>
    </location>
</feature>
<evidence type="ECO:0000256" key="12">
    <source>
        <dbReference type="SAM" id="Phobius"/>
    </source>
</evidence>
<dbReference type="GO" id="GO:0051453">
    <property type="term" value="P:regulation of intracellular pH"/>
    <property type="evidence" value="ECO:0007669"/>
    <property type="project" value="TreeGrafter"/>
</dbReference>
<dbReference type="RefSeq" id="XP_013384024.1">
    <property type="nucleotide sequence ID" value="XM_013528570.1"/>
</dbReference>
<dbReference type="InterPro" id="IPR004709">
    <property type="entry name" value="NaH_exchanger"/>
</dbReference>
<feature type="compositionally biased region" description="Basic and acidic residues" evidence="11">
    <location>
        <begin position="735"/>
        <end position="752"/>
    </location>
</feature>
<evidence type="ECO:0000256" key="11">
    <source>
        <dbReference type="SAM" id="MobiDB-lite"/>
    </source>
</evidence>
<evidence type="ECO:0000313" key="20">
    <source>
        <dbReference type="RefSeq" id="XP_013384028.1"/>
    </source>
</evidence>
<keyword evidence="10" id="KW-0175">Coiled coil</keyword>
<dbReference type="AlphaFoldDB" id="A0A1S3HG77"/>
<dbReference type="PANTHER" id="PTHR10110:SF126">
    <property type="entry name" value="NA(+)_H(+) EXCHANGER PROTEIN 7"/>
    <property type="match status" value="1"/>
</dbReference>
<dbReference type="RefSeq" id="XP_013384027.1">
    <property type="nucleotide sequence ID" value="XM_013528573.1"/>
</dbReference>
<organism evidence="15 25">
    <name type="scientific">Lingula anatina</name>
    <name type="common">Brachiopod</name>
    <name type="synonym">Lingula unguis</name>
    <dbReference type="NCBI Taxonomy" id="7574"/>
    <lineage>
        <taxon>Eukaryota</taxon>
        <taxon>Metazoa</taxon>
        <taxon>Spiralia</taxon>
        <taxon>Lophotrochozoa</taxon>
        <taxon>Brachiopoda</taxon>
        <taxon>Linguliformea</taxon>
        <taxon>Lingulata</taxon>
        <taxon>Lingulida</taxon>
        <taxon>Linguloidea</taxon>
        <taxon>Lingulidae</taxon>
        <taxon>Lingula</taxon>
    </lineage>
</organism>
<dbReference type="OrthoDB" id="196264at2759"/>
<feature type="region of interest" description="Disordered" evidence="11">
    <location>
        <begin position="865"/>
        <end position="885"/>
    </location>
</feature>
<feature type="region of interest" description="Disordered" evidence="11">
    <location>
        <begin position="733"/>
        <end position="807"/>
    </location>
</feature>
<evidence type="ECO:0000259" key="14">
    <source>
        <dbReference type="Pfam" id="PF00999"/>
    </source>
</evidence>
<dbReference type="RefSeq" id="XP_013384029.1">
    <property type="nucleotide sequence ID" value="XM_013528575.2"/>
</dbReference>
<keyword evidence="8 9" id="KW-0739">Sodium transport</keyword>
<evidence type="ECO:0000313" key="23">
    <source>
        <dbReference type="RefSeq" id="XP_013384032.1"/>
    </source>
</evidence>
<feature type="region of interest" description="Disordered" evidence="11">
    <location>
        <begin position="26"/>
        <end position="90"/>
    </location>
</feature>
<evidence type="ECO:0000256" key="8">
    <source>
        <dbReference type="ARBA" id="ARBA00023201"/>
    </source>
</evidence>
<evidence type="ECO:0000313" key="17">
    <source>
        <dbReference type="RefSeq" id="XP_013384025.1"/>
    </source>
</evidence>
<feature type="compositionally biased region" description="Basic and acidic residues" evidence="11">
    <location>
        <begin position="1032"/>
        <end position="1043"/>
    </location>
</feature>
<dbReference type="RefSeq" id="XP_013384032.1">
    <property type="nucleotide sequence ID" value="XM_013528578.1"/>
</dbReference>
<feature type="region of interest" description="Disordered" evidence="11">
    <location>
        <begin position="110"/>
        <end position="133"/>
    </location>
</feature>
<dbReference type="RefSeq" id="XP_013384028.1">
    <property type="nucleotide sequence ID" value="XM_013528574.1"/>
</dbReference>
<dbReference type="GO" id="GO:0015385">
    <property type="term" value="F:sodium:proton antiporter activity"/>
    <property type="evidence" value="ECO:0007669"/>
    <property type="project" value="InterPro"/>
</dbReference>
<evidence type="ECO:0000256" key="4">
    <source>
        <dbReference type="ARBA" id="ARBA00022989"/>
    </source>
</evidence>
<feature type="transmembrane region" description="Helical" evidence="12">
    <location>
        <begin position="173"/>
        <end position="198"/>
    </location>
</feature>
<keyword evidence="13" id="KW-0732">Signal</keyword>
<keyword evidence="9" id="KW-0050">Antiport</keyword>
<dbReference type="PRINTS" id="PR01084">
    <property type="entry name" value="NAHEXCHNGR"/>
</dbReference>
<dbReference type="InterPro" id="IPR018422">
    <property type="entry name" value="Cation/H_exchanger_CPA1"/>
</dbReference>
<dbReference type="GO" id="GO:0098719">
    <property type="term" value="P:sodium ion import across plasma membrane"/>
    <property type="evidence" value="ECO:0007669"/>
    <property type="project" value="TreeGrafter"/>
</dbReference>
<keyword evidence="2 9" id="KW-0813">Transport</keyword>
<dbReference type="Proteomes" id="UP000085678">
    <property type="component" value="Unplaced"/>
</dbReference>
<evidence type="ECO:0000256" key="7">
    <source>
        <dbReference type="ARBA" id="ARBA00023136"/>
    </source>
</evidence>
<dbReference type="RefSeq" id="XP_013384033.1">
    <property type="nucleotide sequence ID" value="XM_013528579.1"/>
</dbReference>
<protein>
    <recommendedName>
        <fullName evidence="9">Sodium/hydrogen exchanger</fullName>
    </recommendedName>
</protein>
<feature type="domain" description="Cation/H+ exchanger transmembrane" evidence="14">
    <location>
        <begin position="163"/>
        <end position="558"/>
    </location>
</feature>
<reference evidence="16 17" key="1">
    <citation type="submission" date="2025-04" db="UniProtKB">
        <authorList>
            <consortium name="RefSeq"/>
        </authorList>
    </citation>
    <scope>IDENTIFICATION</scope>
    <source>
        <tissue evidence="16 17">Gonads</tissue>
    </source>
</reference>
<feature type="transmembrane region" description="Helical" evidence="12">
    <location>
        <begin position="534"/>
        <end position="557"/>
    </location>
</feature>
<dbReference type="PANTHER" id="PTHR10110">
    <property type="entry name" value="SODIUM/HYDROGEN EXCHANGER"/>
    <property type="match status" value="1"/>
</dbReference>
<dbReference type="KEGG" id="lak:106154270"/>
<sequence>MLLFPLFTLLWFCLAAGSAEVTTAGSTTIKDSSTAPPSNNSDSYSNNNKETIEDNDTIQRGTINGTLSTVSTKHPSTTTSRPQPSPSDSSGVDVIDLGLLHGTNDPHFIDIGDSNDSSHHGNHSVHSTDHPTHSHEGIHVASWNFDYVKAPLVITLFITVAGFCKLGFHHADFLSSIVPESCLLIVLGTLVGVILYFARDDSVFPTRLPPDVFFLFLLPPIILESAYSLHDRVFFQNVGTVILYAVVGTVLNCFLLGPTIYGLSLVGALGEIDISFTECLLFSSLIVAVDPVAVLAIFAEIGVNNVLYILVFGESLLNDAVTVVLYNTMKSFLGIHEADVGQIFLAVAAFFTVSLGGLAIGVVLGILTAFGTKFTEHVRVMEPMTVFTLAYLSYLTAELFHFSGIISIIGCGLVQAQYAFQNISHKSYTTVKYFSKVLSTTSDCVIFMLLGITLVMSNHYWHTGFTLWVIVLCLIFRFIVVYFLSFIANRCNRLRVITLEEQFIMAYGGLRGAVCFSLVAMLEESSLPQTRNMFVTATLAVIIFTVVIQGITIKPLVNLLRITRQSDEAKTLHEEISIHVTDHVLAGIEEIVGTHGENWLREKINYIDNKYFKHWLQRVPHTSDEQIMELYQKIALKQHFESIEGTVAARMAVEEELQKLEEVLENDDDLDEDFKEKIENEIIELRRASMMPGSVDMSCFRRRSTLHPPFDDHLSSDSEEDLETMVETPDLVANHLDREKFGHDYPDYDYPRRSSMPTSKRPPLSPLLSQMRRRFSTALTGRRGSNAAVPTTPLGPLPTAEPPPPPPTVQDLHKIFMKNPAQKIHQKSNKNMVRVESSDLLHQLHSKQQRVQRCNRSMSLAFGGGLVSPTSADNSPRDSPATQHRKAIEAIRGRYRARSGTMGNIDLPNGGFRRPSNDTLNMDSHETGTRHRSSTVPEKELRNGFSPRRGGSQHTARLAIPSTLQEVEDEEGSNSVGSKEDLHVRFAGERSRSRSSSLDIDDRRSRSRSRSLDQNGFAAGAKEFETIDIEKTDPKVDEKEKSKKATIFFIDDEKQNDKDDAGNADEDEDTRL</sequence>
<dbReference type="RefSeq" id="XP_013384025.1">
    <property type="nucleotide sequence ID" value="XM_013528571.1"/>
</dbReference>
<keyword evidence="7 12" id="KW-0472">Membrane</keyword>
<evidence type="ECO:0000313" key="18">
    <source>
        <dbReference type="RefSeq" id="XP_013384026.1"/>
    </source>
</evidence>
<evidence type="ECO:0000256" key="3">
    <source>
        <dbReference type="ARBA" id="ARBA00022692"/>
    </source>
</evidence>
<feature type="compositionally biased region" description="Pro residues" evidence="11">
    <location>
        <begin position="793"/>
        <end position="807"/>
    </location>
</feature>
<keyword evidence="3 9" id="KW-0812">Transmembrane</keyword>
<evidence type="ECO:0000313" key="25">
    <source>
        <dbReference type="RefSeq" id="XP_013384034.1"/>
    </source>
</evidence>
<feature type="region of interest" description="Disordered" evidence="11">
    <location>
        <begin position="900"/>
        <end position="1020"/>
    </location>
</feature>
<evidence type="ECO:0000256" key="9">
    <source>
        <dbReference type="RuleBase" id="RU003722"/>
    </source>
</evidence>
<keyword evidence="4 12" id="KW-1133">Transmembrane helix</keyword>
<gene>
    <name evidence="16 17 18 19 20 21 22 23 24 25" type="primary">LOC106154270</name>
</gene>
<feature type="compositionally biased region" description="Polar residues" evidence="11">
    <location>
        <begin position="58"/>
        <end position="74"/>
    </location>
</feature>
<feature type="compositionally biased region" description="Basic and acidic residues" evidence="11">
    <location>
        <begin position="1051"/>
        <end position="1061"/>
    </location>
</feature>
<feature type="transmembrane region" description="Helical" evidence="12">
    <location>
        <begin position="210"/>
        <end position="229"/>
    </location>
</feature>
<dbReference type="GO" id="GO:0015386">
    <property type="term" value="F:potassium:proton antiporter activity"/>
    <property type="evidence" value="ECO:0007669"/>
    <property type="project" value="TreeGrafter"/>
</dbReference>
<dbReference type="Gene3D" id="6.10.140.1330">
    <property type="match status" value="1"/>
</dbReference>
<dbReference type="GeneID" id="106154270"/>